<proteinExistence type="inferred from homology"/>
<evidence type="ECO:0000313" key="5">
    <source>
        <dbReference type="EMBL" id="KAG8197591.1"/>
    </source>
</evidence>
<dbReference type="PANTHER" id="PTHR11129">
    <property type="entry name" value="PROTEIN FARNESYLTRANSFERASE ALPHA SUBUNIT/RAB GERANYLGERANYL TRANSFERASE ALPHA SUBUNIT"/>
    <property type="match status" value="1"/>
</dbReference>
<dbReference type="AlphaFoldDB" id="A0AAV6VPZ0"/>
<dbReference type="EMBL" id="JAFNEN010000053">
    <property type="protein sequence ID" value="KAG8197591.1"/>
    <property type="molecule type" value="Genomic_DNA"/>
</dbReference>
<evidence type="ECO:0008006" key="7">
    <source>
        <dbReference type="Google" id="ProtNLM"/>
    </source>
</evidence>
<dbReference type="Proteomes" id="UP000827092">
    <property type="component" value="Unassembled WGS sequence"/>
</dbReference>
<keyword evidence="6" id="KW-1185">Reference proteome</keyword>
<reference evidence="5 6" key="1">
    <citation type="journal article" date="2022" name="Nat. Ecol. Evol.">
        <title>A masculinizing supergene underlies an exaggerated male reproductive morph in a spider.</title>
        <authorList>
            <person name="Hendrickx F."/>
            <person name="De Corte Z."/>
            <person name="Sonet G."/>
            <person name="Van Belleghem S.M."/>
            <person name="Kostlbacher S."/>
            <person name="Vangestel C."/>
        </authorList>
    </citation>
    <scope>NUCLEOTIDE SEQUENCE [LARGE SCALE GENOMIC DNA]</scope>
    <source>
        <strain evidence="5">W744_W776</strain>
    </source>
</reference>
<evidence type="ECO:0000313" key="6">
    <source>
        <dbReference type="Proteomes" id="UP000827092"/>
    </source>
</evidence>
<dbReference type="GO" id="GO:0008318">
    <property type="term" value="F:protein prenyltransferase activity"/>
    <property type="evidence" value="ECO:0007669"/>
    <property type="project" value="InterPro"/>
</dbReference>
<dbReference type="PANTHER" id="PTHR11129:SF3">
    <property type="entry name" value="PROTEIN PRENYLTRANSFERASE ALPHA SUBUNIT REPEAT-CONTAINING PROTEIN 1"/>
    <property type="match status" value="1"/>
</dbReference>
<dbReference type="SUPFAM" id="SSF48439">
    <property type="entry name" value="Protein prenylyltransferase"/>
    <property type="match status" value="1"/>
</dbReference>
<dbReference type="PROSITE" id="PS51147">
    <property type="entry name" value="PFTA"/>
    <property type="match status" value="1"/>
</dbReference>
<organism evidence="5 6">
    <name type="scientific">Oedothorax gibbosus</name>
    <dbReference type="NCBI Taxonomy" id="931172"/>
    <lineage>
        <taxon>Eukaryota</taxon>
        <taxon>Metazoa</taxon>
        <taxon>Ecdysozoa</taxon>
        <taxon>Arthropoda</taxon>
        <taxon>Chelicerata</taxon>
        <taxon>Arachnida</taxon>
        <taxon>Araneae</taxon>
        <taxon>Araneomorphae</taxon>
        <taxon>Entelegynae</taxon>
        <taxon>Araneoidea</taxon>
        <taxon>Linyphiidae</taxon>
        <taxon>Erigoninae</taxon>
        <taxon>Oedothorax</taxon>
    </lineage>
</organism>
<evidence type="ECO:0000256" key="4">
    <source>
        <dbReference type="ARBA" id="ARBA00022737"/>
    </source>
</evidence>
<keyword evidence="2" id="KW-0637">Prenyltransferase</keyword>
<dbReference type="GO" id="GO:0005737">
    <property type="term" value="C:cytoplasm"/>
    <property type="evidence" value="ECO:0007669"/>
    <property type="project" value="TreeGrafter"/>
</dbReference>
<name>A0AAV6VPZ0_9ARAC</name>
<dbReference type="Pfam" id="PF01239">
    <property type="entry name" value="PPTA"/>
    <property type="match status" value="3"/>
</dbReference>
<comment type="similarity">
    <text evidence="1">Belongs to the protein prenyltransferase subunit alpha family.</text>
</comment>
<evidence type="ECO:0000256" key="1">
    <source>
        <dbReference type="ARBA" id="ARBA00006734"/>
    </source>
</evidence>
<sequence>MDADALAERILLDLKNTFKKDPLIDEFDILPVSESHRNTSPVIHIDHKVALEDWCVKHVYVYAYSKFFTWRKKPYKVDTDSLLMWSSAILLINPEPETVWNARKELVCQNVALPVNELKFSELVLSRKPKSSPVYAHRKWVLLKLMKSNMSSCAIHQVVEHEIGLCTRFANTYPNNYYAWCHRSWVLTHMDGLQHKTVSDELERTEKWASTHVSDHCGLHYRQFLLSCLPNYPSNVNHEQSSHTSATNTAKAKNDPCHITEASENYSVQLHFNDAIKKELEMLGCLQTTYPGHEALWYHRRYILHEIDKLGAVSCERNVHQGTFVGSKIQSSSVDTFKLNLECTNAECQDLSSRSVAHVQSHIVEIDSLDAENVDFVSVEVSGDCSSDQRVCANVGQDERGIVSSIGDIHCLVLDDTESPEGYTQCKRCKMDMDNAKQEQVKGGIPIDDSENICSMDSETVEISPKTPSECKRCKLDCASTVEQDLILEQSRTDDIINSHPSVRTLDGASTMEVSQNLSLFGSSAQNSTKYKAAQVKKHTPKSVVWSLLEEETFLGRLLAKSCEGGWERTLIRRHVAWLSRTLQWSLILS</sequence>
<dbReference type="InterPro" id="IPR002088">
    <property type="entry name" value="Prenyl_trans_a"/>
</dbReference>
<protein>
    <recommendedName>
        <fullName evidence="7">Protein prenyltransferase alpha subunit repeat-containing protein 1</fullName>
    </recommendedName>
</protein>
<keyword evidence="4" id="KW-0677">Repeat</keyword>
<gene>
    <name evidence="5" type="ORF">JTE90_021321</name>
</gene>
<comment type="caution">
    <text evidence="5">The sequence shown here is derived from an EMBL/GenBank/DDBJ whole genome shotgun (WGS) entry which is preliminary data.</text>
</comment>
<keyword evidence="3" id="KW-0808">Transferase</keyword>
<accession>A0AAV6VPZ0</accession>
<dbReference type="Gene3D" id="1.25.40.120">
    <property type="entry name" value="Protein prenylyltransferase"/>
    <property type="match status" value="1"/>
</dbReference>
<evidence type="ECO:0000256" key="3">
    <source>
        <dbReference type="ARBA" id="ARBA00022679"/>
    </source>
</evidence>
<evidence type="ECO:0000256" key="2">
    <source>
        <dbReference type="ARBA" id="ARBA00022602"/>
    </source>
</evidence>